<gene>
    <name evidence="2" type="ORF">E6O51_10335</name>
</gene>
<dbReference type="Pfam" id="PF13467">
    <property type="entry name" value="RHH_4"/>
    <property type="match status" value="1"/>
</dbReference>
<comment type="caution">
    <text evidence="2">The sequence shown here is derived from an EMBL/GenBank/DDBJ whole genome shotgun (WGS) entry which is preliminary data.</text>
</comment>
<proteinExistence type="predicted"/>
<keyword evidence="3" id="KW-1185">Reference proteome</keyword>
<accession>A0A4S4ANP7</accession>
<dbReference type="AlphaFoldDB" id="A0A4S4ANP7"/>
<dbReference type="InterPro" id="IPR027373">
    <property type="entry name" value="RHH_dom"/>
</dbReference>
<evidence type="ECO:0000259" key="1">
    <source>
        <dbReference type="Pfam" id="PF13467"/>
    </source>
</evidence>
<evidence type="ECO:0000313" key="2">
    <source>
        <dbReference type="EMBL" id="THF61212.1"/>
    </source>
</evidence>
<name>A0A4S4ANP7_9RHOO</name>
<dbReference type="InterPro" id="IPR038268">
    <property type="entry name" value="RHH_sf"/>
</dbReference>
<keyword evidence="2" id="KW-0808">Transferase</keyword>
<dbReference type="OrthoDB" id="5458732at2"/>
<organism evidence="2 3">
    <name type="scientific">Pseudothauera rhizosphaerae</name>
    <dbReference type="NCBI Taxonomy" id="2565932"/>
    <lineage>
        <taxon>Bacteria</taxon>
        <taxon>Pseudomonadati</taxon>
        <taxon>Pseudomonadota</taxon>
        <taxon>Betaproteobacteria</taxon>
        <taxon>Rhodocyclales</taxon>
        <taxon>Zoogloeaceae</taxon>
        <taxon>Pseudothauera</taxon>
    </lineage>
</organism>
<dbReference type="Proteomes" id="UP000307956">
    <property type="component" value="Unassembled WGS sequence"/>
</dbReference>
<protein>
    <submittedName>
        <fullName evidence="2">Aryl-sulfate sulfotransferase</fullName>
    </submittedName>
</protein>
<dbReference type="GO" id="GO:0016740">
    <property type="term" value="F:transferase activity"/>
    <property type="evidence" value="ECO:0007669"/>
    <property type="project" value="UniProtKB-KW"/>
</dbReference>
<feature type="domain" description="Ribbon-helix-helix" evidence="1">
    <location>
        <begin position="16"/>
        <end position="85"/>
    </location>
</feature>
<dbReference type="EMBL" id="SSOD01000007">
    <property type="protein sequence ID" value="THF61212.1"/>
    <property type="molecule type" value="Genomic_DNA"/>
</dbReference>
<dbReference type="Gene3D" id="1.10.3990.20">
    <property type="entry name" value="protein bp1543"/>
    <property type="match status" value="1"/>
</dbReference>
<reference evidence="2 3" key="1">
    <citation type="submission" date="2019-04" db="EMBL/GenBank/DDBJ databases">
        <title>Azoarcus rhizosphaerae sp. nov. isolated from rhizosphere of Ficus religiosa.</title>
        <authorList>
            <person name="Lin S.-Y."/>
            <person name="Hameed A."/>
            <person name="Hsu Y.-H."/>
            <person name="Young C.-C."/>
        </authorList>
    </citation>
    <scope>NUCLEOTIDE SEQUENCE [LARGE SCALE GENOMIC DNA]</scope>
    <source>
        <strain evidence="2 3">CC-YHH848</strain>
    </source>
</reference>
<dbReference type="RefSeq" id="WP_136384917.1">
    <property type="nucleotide sequence ID" value="NZ_SSOD01000007.1"/>
</dbReference>
<evidence type="ECO:0000313" key="3">
    <source>
        <dbReference type="Proteomes" id="UP000307956"/>
    </source>
</evidence>
<sequence>MCQIFTSADPALYASRARSIRLHGAATSLRLENVYWRTLEEIGRRDGLSVPQLVARLHDELDEAGVLGDRANFTSFLRVTCTRYLQLQLQGLIPQETEVPIRVLDARAVLAGERGYGEQARRSRGSGAPLERRL</sequence>